<sequence length="77" mass="8706">MVPATTIRMSGETKALLDGLKQNPRETYDDVVRRLAEMAYDHEPLSDEEIEDIKASMDDLRAGRVQTLEDVRSELGI</sequence>
<name>A0A0W8EJT1_9ZZZZ</name>
<dbReference type="InterPro" id="IPR055979">
    <property type="entry name" value="DUF7557"/>
</dbReference>
<proteinExistence type="predicted"/>
<organism evidence="1">
    <name type="scientific">hydrocarbon metagenome</name>
    <dbReference type="NCBI Taxonomy" id="938273"/>
    <lineage>
        <taxon>unclassified sequences</taxon>
        <taxon>metagenomes</taxon>
        <taxon>ecological metagenomes</taxon>
    </lineage>
</organism>
<comment type="caution">
    <text evidence="1">The sequence shown here is derived from an EMBL/GenBank/DDBJ whole genome shotgun (WGS) entry which is preliminary data.</text>
</comment>
<reference evidence="1" key="1">
    <citation type="journal article" date="2015" name="Proc. Natl. Acad. Sci. U.S.A.">
        <title>Networks of energetic and metabolic interactions define dynamics in microbial communities.</title>
        <authorList>
            <person name="Embree M."/>
            <person name="Liu J.K."/>
            <person name="Al-Bassam M.M."/>
            <person name="Zengler K."/>
        </authorList>
    </citation>
    <scope>NUCLEOTIDE SEQUENCE</scope>
</reference>
<dbReference type="Pfam" id="PF24434">
    <property type="entry name" value="DUF7557"/>
    <property type="match status" value="1"/>
</dbReference>
<dbReference type="EMBL" id="LNQE01001758">
    <property type="protein sequence ID" value="KUG09008.1"/>
    <property type="molecule type" value="Genomic_DNA"/>
</dbReference>
<evidence type="ECO:0000313" key="1">
    <source>
        <dbReference type="EMBL" id="KUG09008.1"/>
    </source>
</evidence>
<accession>A0A0W8EJT1</accession>
<protein>
    <submittedName>
        <fullName evidence="1">Uncharacterized protein</fullName>
    </submittedName>
</protein>
<dbReference type="AlphaFoldDB" id="A0A0W8EJT1"/>
<gene>
    <name evidence="1" type="ORF">ASZ90_016669</name>
</gene>